<evidence type="ECO:0000256" key="6">
    <source>
        <dbReference type="ARBA" id="ARBA00023002"/>
    </source>
</evidence>
<feature type="domain" description="PKS/mFAS DH" evidence="13">
    <location>
        <begin position="1076"/>
        <end position="1361"/>
    </location>
</feature>
<dbReference type="Pfam" id="PF21089">
    <property type="entry name" value="PKS_DH_N"/>
    <property type="match status" value="1"/>
</dbReference>
<dbReference type="Gene3D" id="3.40.47.10">
    <property type="match status" value="1"/>
</dbReference>
<accession>A0ABR2ISV9</accession>
<dbReference type="InterPro" id="IPR020843">
    <property type="entry name" value="ER"/>
</dbReference>
<evidence type="ECO:0000256" key="9">
    <source>
        <dbReference type="PROSITE-ProRule" id="PRU01363"/>
    </source>
</evidence>
<feature type="compositionally biased region" description="Low complexity" evidence="10">
    <location>
        <begin position="521"/>
        <end position="535"/>
    </location>
</feature>
<dbReference type="SMART" id="SM00826">
    <property type="entry name" value="PKS_DH"/>
    <property type="match status" value="1"/>
</dbReference>
<dbReference type="Gene3D" id="1.10.1200.10">
    <property type="entry name" value="ACP-like"/>
    <property type="match status" value="1"/>
</dbReference>
<dbReference type="Pfam" id="PF16197">
    <property type="entry name" value="KAsynt_C_assoc"/>
    <property type="match status" value="1"/>
</dbReference>
<feature type="compositionally biased region" description="Polar residues" evidence="10">
    <location>
        <begin position="593"/>
        <end position="602"/>
    </location>
</feature>
<dbReference type="SUPFAM" id="SSF55048">
    <property type="entry name" value="Probable ACP-binding domain of malonyl-CoA ACP transacylase"/>
    <property type="match status" value="1"/>
</dbReference>
<dbReference type="Gene3D" id="3.40.50.150">
    <property type="entry name" value="Vaccinia Virus protein VP39"/>
    <property type="match status" value="1"/>
</dbReference>
<reference evidence="14 15" key="1">
    <citation type="journal article" date="2024" name="IMA Fungus">
        <title>Apiospora arundinis, a panoply of carbohydrate-active enzymes and secondary metabolites.</title>
        <authorList>
            <person name="Sorensen T."/>
            <person name="Petersen C."/>
            <person name="Muurmann A.T."/>
            <person name="Christiansen J.V."/>
            <person name="Brundto M.L."/>
            <person name="Overgaard C.K."/>
            <person name="Boysen A.T."/>
            <person name="Wollenberg R.D."/>
            <person name="Larsen T.O."/>
            <person name="Sorensen J.L."/>
            <person name="Nielsen K.L."/>
            <person name="Sondergaard T.E."/>
        </authorList>
    </citation>
    <scope>NUCLEOTIDE SEQUENCE [LARGE SCALE GENOMIC DNA]</scope>
    <source>
        <strain evidence="14 15">AAU 773</strain>
    </source>
</reference>
<feature type="region of interest" description="N-terminal hotdog fold" evidence="9">
    <location>
        <begin position="1076"/>
        <end position="1204"/>
    </location>
</feature>
<evidence type="ECO:0000259" key="13">
    <source>
        <dbReference type="PROSITE" id="PS52019"/>
    </source>
</evidence>
<dbReference type="SMART" id="SM00829">
    <property type="entry name" value="PKS_ER"/>
    <property type="match status" value="1"/>
</dbReference>
<feature type="active site" description="Proton donor; for dehydratase activity" evidence="9">
    <location>
        <position position="1275"/>
    </location>
</feature>
<keyword evidence="6" id="KW-0560">Oxidoreductase</keyword>
<dbReference type="InterPro" id="IPR057326">
    <property type="entry name" value="KR_dom"/>
</dbReference>
<evidence type="ECO:0000259" key="12">
    <source>
        <dbReference type="PROSITE" id="PS52004"/>
    </source>
</evidence>
<dbReference type="CDD" id="cd05195">
    <property type="entry name" value="enoyl_red"/>
    <property type="match status" value="1"/>
</dbReference>
<dbReference type="Gene3D" id="3.40.366.10">
    <property type="entry name" value="Malonyl-Coenzyme A Acyl Carrier Protein, domain 2"/>
    <property type="match status" value="1"/>
</dbReference>
<evidence type="ECO:0000256" key="7">
    <source>
        <dbReference type="ARBA" id="ARBA00023268"/>
    </source>
</evidence>
<protein>
    <submittedName>
        <fullName evidence="14">Polyketide synthase</fullName>
    </submittedName>
</protein>
<dbReference type="InterPro" id="IPR050091">
    <property type="entry name" value="PKS_NRPS_Biosynth_Enz"/>
</dbReference>
<dbReference type="Gene3D" id="3.10.129.110">
    <property type="entry name" value="Polyketide synthase dehydratase"/>
    <property type="match status" value="1"/>
</dbReference>
<evidence type="ECO:0000256" key="4">
    <source>
        <dbReference type="ARBA" id="ARBA00022679"/>
    </source>
</evidence>
<dbReference type="InterPro" id="IPR036736">
    <property type="entry name" value="ACP-like_sf"/>
</dbReference>
<dbReference type="InterPro" id="IPR014030">
    <property type="entry name" value="Ketoacyl_synth_N"/>
</dbReference>
<feature type="domain" description="Carrier" evidence="11">
    <location>
        <begin position="2578"/>
        <end position="2655"/>
    </location>
</feature>
<dbReference type="SMART" id="SM00823">
    <property type="entry name" value="PKS_PP"/>
    <property type="match status" value="1"/>
</dbReference>
<dbReference type="SUPFAM" id="SSF47336">
    <property type="entry name" value="ACP-like"/>
    <property type="match status" value="1"/>
</dbReference>
<dbReference type="Pfam" id="PF02801">
    <property type="entry name" value="Ketoacyl-synt_C"/>
    <property type="match status" value="1"/>
</dbReference>
<dbReference type="PROSITE" id="PS52004">
    <property type="entry name" value="KS3_2"/>
    <property type="match status" value="1"/>
</dbReference>
<dbReference type="InterPro" id="IPR036291">
    <property type="entry name" value="NAD(P)-bd_dom_sf"/>
</dbReference>
<organism evidence="14 15">
    <name type="scientific">Apiospora arundinis</name>
    <dbReference type="NCBI Taxonomy" id="335852"/>
    <lineage>
        <taxon>Eukaryota</taxon>
        <taxon>Fungi</taxon>
        <taxon>Dikarya</taxon>
        <taxon>Ascomycota</taxon>
        <taxon>Pezizomycotina</taxon>
        <taxon>Sordariomycetes</taxon>
        <taxon>Xylariomycetidae</taxon>
        <taxon>Amphisphaeriales</taxon>
        <taxon>Apiosporaceae</taxon>
        <taxon>Apiospora</taxon>
    </lineage>
</organism>
<dbReference type="SUPFAM" id="SSF50129">
    <property type="entry name" value="GroES-like"/>
    <property type="match status" value="1"/>
</dbReference>
<dbReference type="Pfam" id="PF00109">
    <property type="entry name" value="ketoacyl-synt"/>
    <property type="match status" value="1"/>
</dbReference>
<dbReference type="Pfam" id="PF00698">
    <property type="entry name" value="Acyl_transf_1"/>
    <property type="match status" value="1"/>
</dbReference>
<dbReference type="Gene3D" id="3.40.50.720">
    <property type="entry name" value="NAD(P)-binding Rossmann-like Domain"/>
    <property type="match status" value="1"/>
</dbReference>
<dbReference type="InterPro" id="IPR032821">
    <property type="entry name" value="PKS_assoc"/>
</dbReference>
<feature type="region of interest" description="C-terminal hotdog fold" evidence="9">
    <location>
        <begin position="1215"/>
        <end position="1361"/>
    </location>
</feature>
<dbReference type="PANTHER" id="PTHR43775">
    <property type="entry name" value="FATTY ACID SYNTHASE"/>
    <property type="match status" value="1"/>
</dbReference>
<proteinExistence type="predicted"/>
<dbReference type="Pfam" id="PF08240">
    <property type="entry name" value="ADH_N"/>
    <property type="match status" value="1"/>
</dbReference>
<dbReference type="SMART" id="SM00827">
    <property type="entry name" value="PKS_AT"/>
    <property type="match status" value="1"/>
</dbReference>
<dbReference type="SUPFAM" id="SSF51735">
    <property type="entry name" value="NAD(P)-binding Rossmann-fold domains"/>
    <property type="match status" value="2"/>
</dbReference>
<dbReference type="Proteomes" id="UP001390339">
    <property type="component" value="Unassembled WGS sequence"/>
</dbReference>
<dbReference type="InterPro" id="IPR001227">
    <property type="entry name" value="Ac_transferase_dom_sf"/>
</dbReference>
<dbReference type="SUPFAM" id="SSF53901">
    <property type="entry name" value="Thiolase-like"/>
    <property type="match status" value="1"/>
</dbReference>
<dbReference type="Pfam" id="PF08659">
    <property type="entry name" value="KR"/>
    <property type="match status" value="1"/>
</dbReference>
<dbReference type="Pfam" id="PF14765">
    <property type="entry name" value="PS-DH"/>
    <property type="match status" value="1"/>
</dbReference>
<feature type="compositionally biased region" description="Basic and acidic residues" evidence="10">
    <location>
        <begin position="546"/>
        <end position="555"/>
    </location>
</feature>
<dbReference type="PROSITE" id="PS00606">
    <property type="entry name" value="KS3_1"/>
    <property type="match status" value="1"/>
</dbReference>
<name>A0ABR2ISV9_9PEZI</name>
<dbReference type="InterPro" id="IPR020841">
    <property type="entry name" value="PKS_Beta-ketoAc_synthase_dom"/>
</dbReference>
<dbReference type="InterPro" id="IPR020807">
    <property type="entry name" value="PKS_DH"/>
</dbReference>
<dbReference type="CDD" id="cd02440">
    <property type="entry name" value="AdoMet_MTases"/>
    <property type="match status" value="1"/>
</dbReference>
<dbReference type="SUPFAM" id="SSF52151">
    <property type="entry name" value="FabD/lysophospholipase-like"/>
    <property type="match status" value="1"/>
</dbReference>
<dbReference type="InterPro" id="IPR013968">
    <property type="entry name" value="PKS_KR"/>
</dbReference>
<evidence type="ECO:0000313" key="15">
    <source>
        <dbReference type="Proteomes" id="UP001390339"/>
    </source>
</evidence>
<dbReference type="Pfam" id="PF08242">
    <property type="entry name" value="Methyltransf_12"/>
    <property type="match status" value="1"/>
</dbReference>
<evidence type="ECO:0000256" key="2">
    <source>
        <dbReference type="ARBA" id="ARBA00022553"/>
    </source>
</evidence>
<dbReference type="InterPro" id="IPR049900">
    <property type="entry name" value="PKS_mFAS_DH"/>
</dbReference>
<dbReference type="PROSITE" id="PS50075">
    <property type="entry name" value="CARRIER"/>
    <property type="match status" value="1"/>
</dbReference>
<keyword evidence="8" id="KW-0012">Acyltransferase</keyword>
<dbReference type="EMBL" id="JAPCWZ010000004">
    <property type="protein sequence ID" value="KAK8867684.1"/>
    <property type="molecule type" value="Genomic_DNA"/>
</dbReference>
<feature type="compositionally biased region" description="Polar residues" evidence="10">
    <location>
        <begin position="503"/>
        <end position="520"/>
    </location>
</feature>
<feature type="region of interest" description="Disordered" evidence="10">
    <location>
        <begin position="503"/>
        <end position="632"/>
    </location>
</feature>
<keyword evidence="4" id="KW-0808">Transferase</keyword>
<dbReference type="InterPro" id="IPR049552">
    <property type="entry name" value="PKS_DH_N"/>
</dbReference>
<dbReference type="InterPro" id="IPR020806">
    <property type="entry name" value="PKS_PP-bd"/>
</dbReference>
<evidence type="ECO:0000256" key="8">
    <source>
        <dbReference type="ARBA" id="ARBA00023315"/>
    </source>
</evidence>
<keyword evidence="2" id="KW-0597">Phosphoprotein</keyword>
<dbReference type="Gene3D" id="3.30.70.3290">
    <property type="match status" value="1"/>
</dbReference>
<dbReference type="InterPro" id="IPR011032">
    <property type="entry name" value="GroES-like_sf"/>
</dbReference>
<dbReference type="InterPro" id="IPR042104">
    <property type="entry name" value="PKS_dehydratase_sf"/>
</dbReference>
<keyword evidence="15" id="KW-1185">Reference proteome</keyword>
<dbReference type="Pfam" id="PF13602">
    <property type="entry name" value="ADH_zinc_N_2"/>
    <property type="match status" value="1"/>
</dbReference>
<dbReference type="SMART" id="SM00825">
    <property type="entry name" value="PKS_KS"/>
    <property type="match status" value="1"/>
</dbReference>
<dbReference type="InterPro" id="IPR018201">
    <property type="entry name" value="Ketoacyl_synth_AS"/>
</dbReference>
<dbReference type="InterPro" id="IPR013217">
    <property type="entry name" value="Methyltransf_12"/>
</dbReference>
<keyword evidence="3" id="KW-0489">Methyltransferase</keyword>
<dbReference type="InterPro" id="IPR014031">
    <property type="entry name" value="Ketoacyl_synth_C"/>
</dbReference>
<evidence type="ECO:0000313" key="14">
    <source>
        <dbReference type="EMBL" id="KAK8867684.1"/>
    </source>
</evidence>
<dbReference type="PROSITE" id="PS52019">
    <property type="entry name" value="PKS_MFAS_DH"/>
    <property type="match status" value="1"/>
</dbReference>
<dbReference type="SMART" id="SM00822">
    <property type="entry name" value="PKS_KR"/>
    <property type="match status" value="1"/>
</dbReference>
<evidence type="ECO:0000256" key="10">
    <source>
        <dbReference type="SAM" id="MobiDB-lite"/>
    </source>
</evidence>
<sequence length="2663" mass="287658">MSQHMDPNNTPIAICGMGVRLPGGIRSSSDLFDFLVNKGDARNVVPKDRYNVEAYHDPSGKAGSIATKYGYYLDIDLAEFDGSMFRISNAELAAMDPSQRLLLEVTREAFESAGEADFRGKNIGTFVGDFTEDWQDLQNVDLLNAAPYQMTGKGDFALANRLAFEYDLLGPSVSTKTACSATAEAVHQAVLAIRSGSCPSAIVGGANIIITPRVSIAMTQFGLLAADGNCKTFDADADGFARGESVCALYLKRLDLAVRDGNPVRAVIRACDSNADGGDGSRTFGTPNAVAQERLIRQTYRLAGLPLHETKVVELHGTGTPVGDPLETTAIAACFGGDEEVFIGSVKPNLGHGEGGSAMASIIKSVVALENKTMLPNIKFQRPNPKIPWDRNLKVPIEARPWPKGARERMSINSFGLGGSNVHIIIDSAASMALNNIQETCDAIQSLHSSSHLEHVVRSSSANENGQVDVESQVNGNGHYNAYVTNNGHNVLTNGALETTTSGLANGTSNGVSNGTSRPITNGTCVTTNGGVDNNEVLHNNNISHEATKGHEQAPDHANGYGQSNGHADAASEAPLNGDGERGNEGGLPKSHAQLNGRSNTNGHHELDKKHTTPPRSQAKFGDGNATSTQPETKGLLLFSGNSAPAATKLASSHQEYLERNPEKLDALVYTLASRRERLKLATYCIAQGTTTTEPPAPTENMGVDQVAFIFTGQGAQWVGMGREMVLENAVFAASIRQMDKTLKSLNHAPQWTLEDLLLSDPSDKDALSPVDIAQPICTAVQVAYVDTLATWNIRPSAVAGHSSGEIAAAYAAGILTSSEAIITAYYRGYACARNKTPGGMAAVGMGRDKIEPLLKPGVVLACENSNASVTISGDLDILDATMDGLKAAFPDVFVRKLRVATAYHSHHMATIGDSYKALLAPHLTPKTPQVPFYSTVYGRQVSEAKVFGPQYWQLNLVSPVLFRTAGVQMVTEMRSTAHLEIGPHSALAGPLRQIYKQGGSTTPYAALAERGQDATRSFLAAIGKLFCFGVTPQVPSSKSAYTLSDLPPYPWNYEMKHWSETRVMAGLRFRKHRKHELLGLRILESSETEPTWRNVLRLNDVAWLADHCVDSDIVFPAAGYVSIAGAAVAQLSGSADYTVQDVNIATAMLLTEGKGTEIITTLRRHALTVDKDSRWWEFSITSESNGVWTRHCWGLVTEGCAVALPGSTEVAPYRRAVDAKRWYSALGRIGLQYSNRFIGMRDITASPVEQSASVSITDHQDAGEPYALHPSTLDLVLQSWSVAVTRGQYHKLDRLFLPTYLEQCYVGAAGTKSAMRVRTTSHSRIGVEVGSSYGTSVESGKVSFLLKGFEASLLESASSQKARELKYMSLQWHPAIDFAAPESLMRPTRDVTADITFSEQFGLLCAAEIHEEAATVPSLAQPWFRNFLDGVAKHMDQVDQGLSNIPDAQALKALSREARKERLVQLREQSIGRSVEVIIETLWRVYYNIRDLLEGRETLIDILLVGGLLPKFYDETNSWSDISDFFRVLGLNKPQIRILEIGAGTGSTTSVVLTAMQSDQGEQLYEDYMITDVSAGFVNQTKERFSEFPGLKFGVCDITKDPIQQGFEAASYDLIIASNVLHATPNLVETLTRCRTLLKPDGHIFMQEFCGYTRYADLIMGLFDGWWAGVNDGRVERPVLQEDGWDAKLRQSGFEGIKSAVRDNKHPQFFNTSNILAKARADAPVETGTRAITLLKPTDELTAFGLEVKNSLVSSGYTVDEYVWGASLPDGQDIVSLMDVDDTRPPVLADIGADELMSFIDLIGDVSGQLLLWLMKPAQTQCSNPEYGQMLGVARCVRAELAMDLVTLELDQLDSDASGAVTRVLGKVQEARGQASEADSLDIDSEYVWRDGQVLLCRIHTSPVRDALADAVPTPDARHLAIGQPGMLQTMRWTGHALPTPLAPGAVQLRLKVAGLNFHDVAVAMGIMEPDGKMDEDGYHGLGCEGTAVVTAVGPGVRHVGVGDRVVFMEIETACFATEMQVPADLVARAPAGVSDEDAAALLIPYVTVLWSFLEKAHLKAGQSVLIHSAAGGVGIAAIHLARWIGADFYCTVGSPAKVEFLTNELGVPRERIFQSRDDSFVDDVMRATEGRGVDVVLNSLSGELLHASWKCVASYGCMIDIGKRDFLGRGRLAMNPFAGNRAFFGVDLAILIIEAKHRLVPFLRQCINLFETGHAFPIHPTTTFEAERVQDAFRYMQKGVHMGRIVVRMPEDPASLSLALPTPKPVFSPDGVYLLAGGMGGLGRSILTWMASHGAQHLVVFSPSAGTQPEHQQFVEELAEMGCELLCFAGDVADRNFVSDILTATAGIGPIKGVLQLAMVLRDTGFLNMDHDAWTAATRPKIQGTMNLHELLPQNLDFFIMCGSTGGTLGAYGQSNYAAANAYLDAFLHFRHAQGLPATVLDIAAIGDIGYVAVNKNVAERLGRAVAGFMVEAEFLQCLQLAIERSSVRYAGVAETAKTATVAFVEPSQVVLYNDTALALSDPSNTASFRRDPRLAVFRNSQGAAGLGRGGGGSEGLRSFLGSLAGEPERLDSPAAAAFLAEEIAKRVFAFLMQDDAVVDTSQTLSSMGADSLVAIEIRNWWKQTLSIEITVLELSEASHTMERLGELAVQRLKEKLVPAA</sequence>
<dbReference type="Gene3D" id="3.90.180.10">
    <property type="entry name" value="Medium-chain alcohol dehydrogenases, catalytic domain"/>
    <property type="match status" value="1"/>
</dbReference>
<evidence type="ECO:0000259" key="11">
    <source>
        <dbReference type="PROSITE" id="PS50075"/>
    </source>
</evidence>
<dbReference type="InterPro" id="IPR016039">
    <property type="entry name" value="Thiolase-like"/>
</dbReference>
<dbReference type="InterPro" id="IPR029063">
    <property type="entry name" value="SAM-dependent_MTases_sf"/>
</dbReference>
<keyword evidence="7" id="KW-0511">Multifunctional enzyme</keyword>
<evidence type="ECO:0000256" key="3">
    <source>
        <dbReference type="ARBA" id="ARBA00022603"/>
    </source>
</evidence>
<dbReference type="PANTHER" id="PTHR43775:SF49">
    <property type="entry name" value="SYNTHASE, PUTATIVE (JCVI)-RELATED"/>
    <property type="match status" value="1"/>
</dbReference>
<evidence type="ECO:0000256" key="1">
    <source>
        <dbReference type="ARBA" id="ARBA00022450"/>
    </source>
</evidence>
<dbReference type="InterPro" id="IPR016036">
    <property type="entry name" value="Malonyl_transacylase_ACP-bd"/>
</dbReference>
<keyword evidence="1" id="KW-0596">Phosphopantetheine</keyword>
<gene>
    <name evidence="14" type="ORF">PGQ11_006262</name>
</gene>
<dbReference type="InterPro" id="IPR049551">
    <property type="entry name" value="PKS_DH_C"/>
</dbReference>
<dbReference type="InterPro" id="IPR016035">
    <property type="entry name" value="Acyl_Trfase/lysoPLipase"/>
</dbReference>
<comment type="caution">
    <text evidence="14">The sequence shown here is derived from an EMBL/GenBank/DDBJ whole genome shotgun (WGS) entry which is preliminary data.</text>
</comment>
<dbReference type="CDD" id="cd00833">
    <property type="entry name" value="PKS"/>
    <property type="match status" value="1"/>
</dbReference>
<evidence type="ECO:0000256" key="5">
    <source>
        <dbReference type="ARBA" id="ARBA00022857"/>
    </source>
</evidence>
<dbReference type="SUPFAM" id="SSF53335">
    <property type="entry name" value="S-adenosyl-L-methionine-dependent methyltransferases"/>
    <property type="match status" value="1"/>
</dbReference>
<keyword evidence="5" id="KW-0521">NADP</keyword>
<feature type="active site" description="Proton acceptor; for dehydratase activity" evidence="9">
    <location>
        <position position="1108"/>
    </location>
</feature>
<feature type="domain" description="Ketosynthase family 3 (KS3)" evidence="12">
    <location>
        <begin position="9"/>
        <end position="428"/>
    </location>
</feature>
<dbReference type="InterPro" id="IPR014043">
    <property type="entry name" value="Acyl_transferase_dom"/>
</dbReference>
<dbReference type="InterPro" id="IPR013154">
    <property type="entry name" value="ADH-like_N"/>
</dbReference>
<dbReference type="InterPro" id="IPR009081">
    <property type="entry name" value="PP-bd_ACP"/>
</dbReference>